<dbReference type="PROSITE" id="PS51272">
    <property type="entry name" value="SLH"/>
    <property type="match status" value="2"/>
</dbReference>
<gene>
    <name evidence="3" type="ORF">HQN87_27910</name>
</gene>
<accession>A0ABX2DWQ2</accession>
<evidence type="ECO:0000256" key="1">
    <source>
        <dbReference type="SAM" id="SignalP"/>
    </source>
</evidence>
<protein>
    <submittedName>
        <fullName evidence="3">S-layer homology domain-containing protein</fullName>
    </submittedName>
</protein>
<keyword evidence="1" id="KW-0732">Signal</keyword>
<dbReference type="EMBL" id="JABMKX010000021">
    <property type="protein sequence ID" value="NQX49153.1"/>
    <property type="molecule type" value="Genomic_DNA"/>
</dbReference>
<keyword evidence="4" id="KW-1185">Reference proteome</keyword>
<evidence type="ECO:0000259" key="2">
    <source>
        <dbReference type="PROSITE" id="PS51272"/>
    </source>
</evidence>
<name>A0ABX2DWQ2_9BACL</name>
<sequence length="332" mass="35501">MKPTNLTKHAKKMSIACGILAASLSFGASAFAFSDLKGNPAETKINALHNAGVINGITSDLFAPKAKVTTAQAIQFLVKGLALAPQPGTDSNASTASSFFENVKDNAWYASSFAIAQQSGLTLAKDIDPNAPMTRAEFAHLLTQALQSKGNFPVTKMFFMIEDGDKLSPEVNYSLQVLLNTKVLTLDNGKFRPADVITRSEAAVMIHDAADFAARVITPNNPVIEPSEPEPVPVNNYVSDVVLEKAAEGVNKATITVDNLPNPGYGLVVERIEFTSATKAVLYFKVTLPDPDKMYAQVITKGSVSTYLPAGYTATAEPVMGSRWLQPSTQTQ</sequence>
<evidence type="ECO:0000313" key="4">
    <source>
        <dbReference type="Proteomes" id="UP000711047"/>
    </source>
</evidence>
<dbReference type="Proteomes" id="UP000711047">
    <property type="component" value="Unassembled WGS sequence"/>
</dbReference>
<organism evidence="3 4">
    <name type="scientific">Paenibacillus tritici</name>
    <dbReference type="NCBI Taxonomy" id="1873425"/>
    <lineage>
        <taxon>Bacteria</taxon>
        <taxon>Bacillati</taxon>
        <taxon>Bacillota</taxon>
        <taxon>Bacilli</taxon>
        <taxon>Bacillales</taxon>
        <taxon>Paenibacillaceae</taxon>
        <taxon>Paenibacillus</taxon>
    </lineage>
</organism>
<comment type="caution">
    <text evidence="3">The sequence shown here is derived from an EMBL/GenBank/DDBJ whole genome shotgun (WGS) entry which is preliminary data.</text>
</comment>
<feature type="chain" id="PRO_5047386779" evidence="1">
    <location>
        <begin position="33"/>
        <end position="332"/>
    </location>
</feature>
<dbReference type="InterPro" id="IPR001119">
    <property type="entry name" value="SLH_dom"/>
</dbReference>
<feature type="domain" description="SLH" evidence="2">
    <location>
        <begin position="28"/>
        <end position="91"/>
    </location>
</feature>
<dbReference type="Pfam" id="PF14343">
    <property type="entry name" value="PrcB_C"/>
    <property type="match status" value="1"/>
</dbReference>
<dbReference type="RefSeq" id="WP_173139942.1">
    <property type="nucleotide sequence ID" value="NZ_JABMKX010000021.1"/>
</dbReference>
<proteinExistence type="predicted"/>
<dbReference type="InterPro" id="IPR025748">
    <property type="entry name" value="PrcB_C_dom"/>
</dbReference>
<evidence type="ECO:0000313" key="3">
    <source>
        <dbReference type="EMBL" id="NQX49153.1"/>
    </source>
</evidence>
<reference evidence="3 4" key="1">
    <citation type="submission" date="2020-05" db="EMBL/GenBank/DDBJ databases">
        <title>Paenibacillus glebae, sp. nov., Paenibacillus humi sp. nov., Paenibacillus pedi sp. nov., Paenibacillus terrestris sp. nov. and Paenibacillus terricola sp. nov., isolated from a forest top soil sample.</title>
        <authorList>
            <person name="Qi S."/>
            <person name="Carlier A."/>
            <person name="Cnockaert M."/>
            <person name="Vandamme P."/>
        </authorList>
    </citation>
    <scope>NUCLEOTIDE SEQUENCE [LARGE SCALE GENOMIC DNA]</scope>
    <source>
        <strain evidence="3 4">LMG 29502</strain>
    </source>
</reference>
<dbReference type="Pfam" id="PF00395">
    <property type="entry name" value="SLH"/>
    <property type="match status" value="1"/>
</dbReference>
<feature type="signal peptide" evidence="1">
    <location>
        <begin position="1"/>
        <end position="32"/>
    </location>
</feature>
<feature type="domain" description="SLH" evidence="2">
    <location>
        <begin position="96"/>
        <end position="156"/>
    </location>
</feature>